<dbReference type="GO" id="GO:0008168">
    <property type="term" value="F:methyltransferase activity"/>
    <property type="evidence" value="ECO:0007669"/>
    <property type="project" value="UniProtKB-KW"/>
</dbReference>
<keyword evidence="4" id="KW-1185">Reference proteome</keyword>
<evidence type="ECO:0000313" key="3">
    <source>
        <dbReference type="EMBL" id="GGB04615.1"/>
    </source>
</evidence>
<dbReference type="EMBL" id="BMDY01000009">
    <property type="protein sequence ID" value="GGB04615.1"/>
    <property type="molecule type" value="Genomic_DNA"/>
</dbReference>
<evidence type="ECO:0000259" key="2">
    <source>
        <dbReference type="Pfam" id="PF12850"/>
    </source>
</evidence>
<dbReference type="InterPro" id="IPR050126">
    <property type="entry name" value="Ap4A_hydrolase"/>
</dbReference>
<organism evidence="3 4">
    <name type="scientific">Agarivorans gilvus</name>
    <dbReference type="NCBI Taxonomy" id="680279"/>
    <lineage>
        <taxon>Bacteria</taxon>
        <taxon>Pseudomonadati</taxon>
        <taxon>Pseudomonadota</taxon>
        <taxon>Gammaproteobacteria</taxon>
        <taxon>Alteromonadales</taxon>
        <taxon>Alteromonadaceae</taxon>
        <taxon>Agarivorans</taxon>
    </lineage>
</organism>
<sequence length="247" mass="27514">MQIAAISDIHSNVYALEAVLEDIHKRKLDVIVNLGDILYGPIAPKATYELLREHSIVTLRGNQDRQIYEASSQEIASNPTMQFIVEDLGNAPLQWMKALPFSYQLTKDVFLCHGSPRDDLVYLLENVVSGRASVRTDAEILQLLDGQSSEVVICGHTHTPRTVFTSTGQLIVNPGSVSLPAYTDEDPVIHSMETYSPHANYAIVERTNGAWSVQHVKVPYAYQKAAAAAQQRKRPDWFHFLTTGRGL</sequence>
<accession>A0ABQ1I298</accession>
<protein>
    <submittedName>
        <fullName evidence="3">DNA methylase</fullName>
    </submittedName>
</protein>
<reference evidence="4" key="1">
    <citation type="journal article" date="2019" name="Int. J. Syst. Evol. Microbiol.">
        <title>The Global Catalogue of Microorganisms (GCM) 10K type strain sequencing project: providing services to taxonomists for standard genome sequencing and annotation.</title>
        <authorList>
            <consortium name="The Broad Institute Genomics Platform"/>
            <consortium name="The Broad Institute Genome Sequencing Center for Infectious Disease"/>
            <person name="Wu L."/>
            <person name="Ma J."/>
        </authorList>
    </citation>
    <scope>NUCLEOTIDE SEQUENCE [LARGE SCALE GENOMIC DNA]</scope>
    <source>
        <strain evidence="4">CGMCC 1.10131</strain>
    </source>
</reference>
<dbReference type="InterPro" id="IPR011152">
    <property type="entry name" value="Pesterase_MJ0912"/>
</dbReference>
<dbReference type="GO" id="GO:0032259">
    <property type="term" value="P:methylation"/>
    <property type="evidence" value="ECO:0007669"/>
    <property type="project" value="UniProtKB-KW"/>
</dbReference>
<evidence type="ECO:0000256" key="1">
    <source>
        <dbReference type="ARBA" id="ARBA00008950"/>
    </source>
</evidence>
<dbReference type="PANTHER" id="PTHR42850">
    <property type="entry name" value="METALLOPHOSPHOESTERASE"/>
    <property type="match status" value="1"/>
</dbReference>
<dbReference type="Gene3D" id="3.60.21.10">
    <property type="match status" value="1"/>
</dbReference>
<dbReference type="RefSeq" id="WP_055734353.1">
    <property type="nucleotide sequence ID" value="NZ_BMDY01000009.1"/>
</dbReference>
<dbReference type="InterPro" id="IPR024654">
    <property type="entry name" value="Calcineurin-like_PHP_lpxH"/>
</dbReference>
<feature type="domain" description="Calcineurin-like phosphoesterase" evidence="2">
    <location>
        <begin position="1"/>
        <end position="185"/>
    </location>
</feature>
<dbReference type="PANTHER" id="PTHR42850:SF2">
    <property type="entry name" value="BLL5683 PROTEIN"/>
    <property type="match status" value="1"/>
</dbReference>
<name>A0ABQ1I298_9ALTE</name>
<dbReference type="SUPFAM" id="SSF56300">
    <property type="entry name" value="Metallo-dependent phosphatases"/>
    <property type="match status" value="1"/>
</dbReference>
<keyword evidence="3" id="KW-0489">Methyltransferase</keyword>
<dbReference type="Proteomes" id="UP000651977">
    <property type="component" value="Unassembled WGS sequence"/>
</dbReference>
<proteinExistence type="inferred from homology"/>
<evidence type="ECO:0000313" key="4">
    <source>
        <dbReference type="Proteomes" id="UP000651977"/>
    </source>
</evidence>
<dbReference type="InterPro" id="IPR029052">
    <property type="entry name" value="Metallo-depent_PP-like"/>
</dbReference>
<comment type="caution">
    <text evidence="3">The sequence shown here is derived from an EMBL/GenBank/DDBJ whole genome shotgun (WGS) entry which is preliminary data.</text>
</comment>
<keyword evidence="3" id="KW-0808">Transferase</keyword>
<gene>
    <name evidence="3" type="ORF">GCM10007414_17350</name>
</gene>
<dbReference type="PIRSF" id="PIRSF000883">
    <property type="entry name" value="Pesterase_MJ0912"/>
    <property type="match status" value="1"/>
</dbReference>
<dbReference type="Pfam" id="PF12850">
    <property type="entry name" value="Metallophos_2"/>
    <property type="match status" value="1"/>
</dbReference>
<comment type="similarity">
    <text evidence="1">Belongs to the metallophosphoesterase superfamily. YfcE family.</text>
</comment>